<evidence type="ECO:0000256" key="1">
    <source>
        <dbReference type="PROSITE-ProRule" id="PRU00339"/>
    </source>
</evidence>
<evidence type="ECO:0008006" key="5">
    <source>
        <dbReference type="Google" id="ProtNLM"/>
    </source>
</evidence>
<keyword evidence="1" id="KW-0802">TPR repeat</keyword>
<dbReference type="SMART" id="SM00028">
    <property type="entry name" value="TPR"/>
    <property type="match status" value="3"/>
</dbReference>
<dbReference type="AlphaFoldDB" id="A0A2N8HEV5"/>
<feature type="repeat" description="TPR" evidence="1">
    <location>
        <begin position="77"/>
        <end position="110"/>
    </location>
</feature>
<sequence length="316" mass="35141">MNVKKLLVMMAAVSGTLVLCQCSSEAPPPPGTVRMVDQQAIALMQEARAKEAKNDLSGAIKKYRRVVEKHPLSKEAPQARFRMAELYEARKEPADAFDQYQKLIDRHPDSPLYKQAMERQKEMAFGAASGALTNRVLWMFDVRMDPKNVTEWLNHVRDNAPYAPTAPQAMNVLGSYLAARGRMKEAIEAYQNLVDNHPHSPLAPTAQLQIATLYRQAAADGDRNHVNVARAQEAYEDYLQRYPNSSRAGAARSDLAAMKRELVSQQLEVAEYYLTKMKDTNAAIFCYQEVASKGSINPAAAATAKARLKKLGVTSK</sequence>
<feature type="signal peptide" evidence="2">
    <location>
        <begin position="1"/>
        <end position="20"/>
    </location>
</feature>
<comment type="caution">
    <text evidence="3">The sequence shown here is derived from an EMBL/GenBank/DDBJ whole genome shotgun (WGS) entry which is preliminary data.</text>
</comment>
<reference evidence="3 4" key="1">
    <citation type="journal article" date="2017" name="BMC Genomics">
        <title>Genome sequencing of 39 Akkermansia muciniphila isolates reveals its population structure, genomic and functional diverisity, and global distribution in mammalian gut microbiotas.</title>
        <authorList>
            <person name="Guo X."/>
            <person name="Li S."/>
            <person name="Zhang J."/>
            <person name="Wu F."/>
            <person name="Li X."/>
            <person name="Wu D."/>
            <person name="Zhang M."/>
            <person name="Ou Z."/>
            <person name="Jie Z."/>
            <person name="Yan Q."/>
            <person name="Li P."/>
            <person name="Yi J."/>
            <person name="Peng Y."/>
        </authorList>
    </citation>
    <scope>NUCLEOTIDE SEQUENCE [LARGE SCALE GENOMIC DNA]</scope>
    <source>
        <strain evidence="3 4">GP24</strain>
    </source>
</reference>
<dbReference type="InterPro" id="IPR019734">
    <property type="entry name" value="TPR_rpt"/>
</dbReference>
<dbReference type="InterPro" id="IPR011990">
    <property type="entry name" value="TPR-like_helical_dom_sf"/>
</dbReference>
<evidence type="ECO:0000313" key="4">
    <source>
        <dbReference type="Proteomes" id="UP000236000"/>
    </source>
</evidence>
<dbReference type="PROSITE" id="PS50005">
    <property type="entry name" value="TPR"/>
    <property type="match status" value="2"/>
</dbReference>
<dbReference type="RefSeq" id="WP_102712471.1">
    <property type="nucleotide sequence ID" value="NZ_CABMLK010000003.1"/>
</dbReference>
<name>A0A2N8HEV5_9BACT</name>
<organism evidence="3 4">
    <name type="scientific">Akkermansia muciniphila</name>
    <dbReference type="NCBI Taxonomy" id="239935"/>
    <lineage>
        <taxon>Bacteria</taxon>
        <taxon>Pseudomonadati</taxon>
        <taxon>Verrucomicrobiota</taxon>
        <taxon>Verrucomicrobiia</taxon>
        <taxon>Verrucomicrobiales</taxon>
        <taxon>Akkermansiaceae</taxon>
        <taxon>Akkermansia</taxon>
    </lineage>
</organism>
<accession>A0A2N8HEV5</accession>
<dbReference type="Pfam" id="PF13174">
    <property type="entry name" value="TPR_6"/>
    <property type="match status" value="1"/>
</dbReference>
<keyword evidence="2" id="KW-0732">Signal</keyword>
<protein>
    <recommendedName>
        <fullName evidence="5">Tetratricopeptide repeat protein</fullName>
    </recommendedName>
</protein>
<feature type="chain" id="PRO_5014770102" description="Tetratricopeptide repeat protein" evidence="2">
    <location>
        <begin position="21"/>
        <end position="316"/>
    </location>
</feature>
<dbReference type="Pfam" id="PF13432">
    <property type="entry name" value="TPR_16"/>
    <property type="match status" value="2"/>
</dbReference>
<dbReference type="Proteomes" id="UP000236000">
    <property type="component" value="Unassembled WGS sequence"/>
</dbReference>
<gene>
    <name evidence="3" type="ORF">CXU22_03135</name>
</gene>
<dbReference type="OrthoDB" id="198956at2"/>
<evidence type="ECO:0000313" key="3">
    <source>
        <dbReference type="EMBL" id="PNC18806.1"/>
    </source>
</evidence>
<dbReference type="Gene3D" id="1.25.40.10">
    <property type="entry name" value="Tetratricopeptide repeat domain"/>
    <property type="match status" value="2"/>
</dbReference>
<dbReference type="EMBL" id="PJKA01000006">
    <property type="protein sequence ID" value="PNC18806.1"/>
    <property type="molecule type" value="Genomic_DNA"/>
</dbReference>
<dbReference type="SUPFAM" id="SSF48452">
    <property type="entry name" value="TPR-like"/>
    <property type="match status" value="1"/>
</dbReference>
<evidence type="ECO:0000256" key="2">
    <source>
        <dbReference type="SAM" id="SignalP"/>
    </source>
</evidence>
<feature type="repeat" description="TPR" evidence="1">
    <location>
        <begin position="167"/>
        <end position="200"/>
    </location>
</feature>
<proteinExistence type="predicted"/>